<accession>A0ABT0YBE6</accession>
<sequence>MRMAVAGGTGWVGKLLVEKARAAGHEVVVMSRSTGVDLTTGAGLDEALRGVDVVIDVVNIETLSRKAAIAFFESTTRHLLAAEEKAGVKHHVALSIVGVDRVDSGYYAGKRRQEELVLAGPIPATVLRATQFHEFAAQVLARVPGPVKVAPVMVTRPVAAADVAAELVRLAEGPAQGLGAEIAGPEVLRLADMMRRVAPGKLVLSLRLPDAASRAMARDGLLPIGQFRQGGITFEKWAATR</sequence>
<evidence type="ECO:0000313" key="3">
    <source>
        <dbReference type="Proteomes" id="UP001523216"/>
    </source>
</evidence>
<dbReference type="PANTHER" id="PTHR12126">
    <property type="entry name" value="NADH-UBIQUINONE OXIDOREDUCTASE 39 KDA SUBUNIT-RELATED"/>
    <property type="match status" value="1"/>
</dbReference>
<organism evidence="2 3">
    <name type="scientific">Paractinoplanes hotanensis</name>
    <dbReference type="NCBI Taxonomy" id="2906497"/>
    <lineage>
        <taxon>Bacteria</taxon>
        <taxon>Bacillati</taxon>
        <taxon>Actinomycetota</taxon>
        <taxon>Actinomycetes</taxon>
        <taxon>Micromonosporales</taxon>
        <taxon>Micromonosporaceae</taxon>
        <taxon>Paractinoplanes</taxon>
    </lineage>
</organism>
<dbReference type="Pfam" id="PF13460">
    <property type="entry name" value="NAD_binding_10"/>
    <property type="match status" value="1"/>
</dbReference>
<dbReference type="Proteomes" id="UP001523216">
    <property type="component" value="Unassembled WGS sequence"/>
</dbReference>
<dbReference type="InterPro" id="IPR016040">
    <property type="entry name" value="NAD(P)-bd_dom"/>
</dbReference>
<gene>
    <name evidence="2" type="ORF">LXN57_35060</name>
</gene>
<proteinExistence type="predicted"/>
<evidence type="ECO:0000313" key="2">
    <source>
        <dbReference type="EMBL" id="MCM4082802.1"/>
    </source>
</evidence>
<dbReference type="Gene3D" id="3.40.50.720">
    <property type="entry name" value="NAD(P)-binding Rossmann-like Domain"/>
    <property type="match status" value="1"/>
</dbReference>
<dbReference type="InterPro" id="IPR036291">
    <property type="entry name" value="NAD(P)-bd_dom_sf"/>
</dbReference>
<dbReference type="RefSeq" id="WP_251802534.1">
    <property type="nucleotide sequence ID" value="NZ_JAMQOL010000052.1"/>
</dbReference>
<keyword evidence="3" id="KW-1185">Reference proteome</keyword>
<comment type="caution">
    <text evidence="2">The sequence shown here is derived from an EMBL/GenBank/DDBJ whole genome shotgun (WGS) entry which is preliminary data.</text>
</comment>
<dbReference type="PANTHER" id="PTHR12126:SF11">
    <property type="entry name" value="NADH DEHYDROGENASE [UBIQUINONE] 1 ALPHA SUBCOMPLEX SUBUNIT 9, MITOCHONDRIAL"/>
    <property type="match status" value="1"/>
</dbReference>
<feature type="domain" description="NAD(P)-binding" evidence="1">
    <location>
        <begin position="36"/>
        <end position="172"/>
    </location>
</feature>
<dbReference type="InterPro" id="IPR051207">
    <property type="entry name" value="ComplexI_NDUFA9_subunit"/>
</dbReference>
<evidence type="ECO:0000259" key="1">
    <source>
        <dbReference type="Pfam" id="PF13460"/>
    </source>
</evidence>
<name>A0ABT0YBE6_9ACTN</name>
<dbReference type="EMBL" id="JAMQOL010000052">
    <property type="protein sequence ID" value="MCM4082802.1"/>
    <property type="molecule type" value="Genomic_DNA"/>
</dbReference>
<dbReference type="SUPFAM" id="SSF51735">
    <property type="entry name" value="NAD(P)-binding Rossmann-fold domains"/>
    <property type="match status" value="1"/>
</dbReference>
<protein>
    <submittedName>
        <fullName evidence="2">SDR family oxidoreductase</fullName>
    </submittedName>
</protein>
<reference evidence="2 3" key="1">
    <citation type="submission" date="2022-06" db="EMBL/GenBank/DDBJ databases">
        <title>Actinoplanes abujensis sp. nov., isolated from Nigerian arid soil.</title>
        <authorList>
            <person name="Ding P."/>
        </authorList>
    </citation>
    <scope>NUCLEOTIDE SEQUENCE [LARGE SCALE GENOMIC DNA]</scope>
    <source>
        <strain evidence="3">TRM88002</strain>
    </source>
</reference>